<evidence type="ECO:0000313" key="1">
    <source>
        <dbReference type="EMBL" id="HGY93984.1"/>
    </source>
</evidence>
<sequence length="118" mass="13066">MRVSKYGCAAVITPGGKESAVAYAVRPGVLFGEEISFLIDHGFQKFFKTSRGEFPANADHLRAMHRFTEELREISGAISLYNEALGTVSAEYMYDRVKGNDLPAAQRPKRAWEVTAGH</sequence>
<name>A0A7V4XRQ9_9BACT</name>
<dbReference type="EMBL" id="DTKL01000024">
    <property type="protein sequence ID" value="HGY93984.1"/>
    <property type="molecule type" value="Genomic_DNA"/>
</dbReference>
<gene>
    <name evidence="1" type="ORF">ENW50_04745</name>
</gene>
<comment type="caution">
    <text evidence="1">The sequence shown here is derived from an EMBL/GenBank/DDBJ whole genome shotgun (WGS) entry which is preliminary data.</text>
</comment>
<proteinExistence type="predicted"/>
<accession>A0A7V4XRQ9</accession>
<organism evidence="1">
    <name type="scientific">Acidobacterium capsulatum</name>
    <dbReference type="NCBI Taxonomy" id="33075"/>
    <lineage>
        <taxon>Bacteria</taxon>
        <taxon>Pseudomonadati</taxon>
        <taxon>Acidobacteriota</taxon>
        <taxon>Terriglobia</taxon>
        <taxon>Terriglobales</taxon>
        <taxon>Acidobacteriaceae</taxon>
        <taxon>Acidobacterium</taxon>
    </lineage>
</organism>
<protein>
    <submittedName>
        <fullName evidence="1">Uncharacterized protein</fullName>
    </submittedName>
</protein>
<dbReference type="AlphaFoldDB" id="A0A7V4XRQ9"/>
<reference evidence="1" key="1">
    <citation type="journal article" date="2020" name="mSystems">
        <title>Genome- and Community-Level Interaction Insights into Carbon Utilization and Element Cycling Functions of Hydrothermarchaeota in Hydrothermal Sediment.</title>
        <authorList>
            <person name="Zhou Z."/>
            <person name="Liu Y."/>
            <person name="Xu W."/>
            <person name="Pan J."/>
            <person name="Luo Z.H."/>
            <person name="Li M."/>
        </authorList>
    </citation>
    <scope>NUCLEOTIDE SEQUENCE [LARGE SCALE GENOMIC DNA]</scope>
    <source>
        <strain evidence="1">SpSt-855</strain>
    </source>
</reference>